<protein>
    <submittedName>
        <fullName evidence="1">Uncharacterized protein</fullName>
    </submittedName>
</protein>
<organism evidence="1 2">
    <name type="scientific">Actinoplanes octamycinicus</name>
    <dbReference type="NCBI Taxonomy" id="135948"/>
    <lineage>
        <taxon>Bacteria</taxon>
        <taxon>Bacillati</taxon>
        <taxon>Actinomycetota</taxon>
        <taxon>Actinomycetes</taxon>
        <taxon>Micromonosporales</taxon>
        <taxon>Micromonosporaceae</taxon>
        <taxon>Actinoplanes</taxon>
    </lineage>
</organism>
<evidence type="ECO:0000313" key="1">
    <source>
        <dbReference type="EMBL" id="MBB4744469.1"/>
    </source>
</evidence>
<dbReference type="Proteomes" id="UP000546162">
    <property type="component" value="Unassembled WGS sequence"/>
</dbReference>
<gene>
    <name evidence="1" type="ORF">BJY16_007928</name>
</gene>
<evidence type="ECO:0000313" key="2">
    <source>
        <dbReference type="Proteomes" id="UP000546162"/>
    </source>
</evidence>
<accession>A0A7W7MBT9</accession>
<name>A0A7W7MBT9_9ACTN</name>
<dbReference type="AlphaFoldDB" id="A0A7W7MBT9"/>
<keyword evidence="2" id="KW-1185">Reference proteome</keyword>
<proteinExistence type="predicted"/>
<reference evidence="1 2" key="1">
    <citation type="submission" date="2020-08" db="EMBL/GenBank/DDBJ databases">
        <title>Sequencing the genomes of 1000 actinobacteria strains.</title>
        <authorList>
            <person name="Klenk H.-P."/>
        </authorList>
    </citation>
    <scope>NUCLEOTIDE SEQUENCE [LARGE SCALE GENOMIC DNA]</scope>
    <source>
        <strain evidence="1 2">DSM 45809</strain>
    </source>
</reference>
<comment type="caution">
    <text evidence="1">The sequence shown here is derived from an EMBL/GenBank/DDBJ whole genome shotgun (WGS) entry which is preliminary data.</text>
</comment>
<sequence>MSAGRRRSSRPRRRSRGRGRWFAVALVLAAGAALPVAGAGYTGTTSTGTSTFTAGTVAISASAPAGKVFAVSNAIPGSYGAACVITSYTGTAPATVKMYFPTVTGTLGNYLVARVQSGTGTQTDCSDFGSPTTLYNAAAPAAGGPLLATYLAAHTGWSTGDGAWPVTGPATRAWKFEYLLTSDDNAQNSSLSFTATWEAQT</sequence>
<dbReference type="RefSeq" id="WP_185044622.1">
    <property type="nucleotide sequence ID" value="NZ_BAABFG010000005.1"/>
</dbReference>
<dbReference type="EMBL" id="JACHNB010000001">
    <property type="protein sequence ID" value="MBB4744469.1"/>
    <property type="molecule type" value="Genomic_DNA"/>
</dbReference>